<accession>A0A9D4P4J0</accession>
<proteinExistence type="predicted"/>
<feature type="compositionally biased region" description="Low complexity" evidence="1">
    <location>
        <begin position="210"/>
        <end position="219"/>
    </location>
</feature>
<feature type="region of interest" description="Disordered" evidence="1">
    <location>
        <begin position="205"/>
        <end position="237"/>
    </location>
</feature>
<evidence type="ECO:0000313" key="3">
    <source>
        <dbReference type="EMBL" id="KAH7644264.1"/>
    </source>
</evidence>
<dbReference type="AlphaFoldDB" id="A0A9D4P4J0"/>
<dbReference type="Proteomes" id="UP000828236">
    <property type="component" value="Unassembled WGS sequence"/>
</dbReference>
<protein>
    <recommendedName>
        <fullName evidence="2">DUF7041 domain-containing protein</fullName>
    </recommendedName>
</protein>
<feature type="region of interest" description="Disordered" evidence="1">
    <location>
        <begin position="262"/>
        <end position="285"/>
    </location>
</feature>
<dbReference type="PANTHER" id="PTHR33327">
    <property type="entry name" value="ENDONUCLEASE"/>
    <property type="match status" value="1"/>
</dbReference>
<comment type="caution">
    <text evidence="3">The sequence shown here is derived from an EMBL/GenBank/DDBJ whole genome shotgun (WGS) entry which is preliminary data.</text>
</comment>
<dbReference type="PANTHER" id="PTHR33327:SF3">
    <property type="entry name" value="RNA-DIRECTED DNA POLYMERASE"/>
    <property type="match status" value="1"/>
</dbReference>
<dbReference type="Pfam" id="PF23055">
    <property type="entry name" value="DUF7041"/>
    <property type="match status" value="1"/>
</dbReference>
<evidence type="ECO:0000259" key="2">
    <source>
        <dbReference type="Pfam" id="PF23055"/>
    </source>
</evidence>
<reference evidence="3" key="2">
    <citation type="journal article" date="2021" name="World Allergy Organ. J.">
        <title>Chromosome-level assembly of Dermatophagoides farinae genome and transcriptome reveals two novel allergens Der f 37 and Der f 39.</title>
        <authorList>
            <person name="Chen J."/>
            <person name="Cai Z."/>
            <person name="Fan D."/>
            <person name="Hu J."/>
            <person name="Hou Y."/>
            <person name="He Y."/>
            <person name="Zhang Z."/>
            <person name="Zhao Z."/>
            <person name="Gao P."/>
            <person name="Hu W."/>
            <person name="Sun J."/>
            <person name="Li J."/>
            <person name="Ji K."/>
        </authorList>
    </citation>
    <scope>NUCLEOTIDE SEQUENCE</scope>
    <source>
        <strain evidence="3">JKM2019</strain>
    </source>
</reference>
<evidence type="ECO:0000256" key="1">
    <source>
        <dbReference type="SAM" id="MobiDB-lite"/>
    </source>
</evidence>
<sequence>MSKNEDLLKTVFEKNPDEKTVTSKIESVSVKLQEFWESNPETWLKTAEYQFRLAGISNEETKYYHIASRLPSKVAESISDILKFDYKKGMYDALRDALIERYTPSSTARLHALLDEKRGDRKPSKFMRDLINLSQDNFPIDVIIHRWLQNVPPIVAAATEESANALIEQFRKESKYDLVKMEKILKQADNIYELIERDRQVLSVKSGHANRNNNNNNNRFRNRSNTRRSSSRSRQFNPNGSWCKNHFKFRDQCHTCLKPDSCKYRSRNKPSTSTDSKNESAPPRV</sequence>
<name>A0A9D4P4J0_DERFA</name>
<gene>
    <name evidence="3" type="ORF">HUG17_6626</name>
</gene>
<feature type="domain" description="DUF7041" evidence="2">
    <location>
        <begin position="33"/>
        <end position="114"/>
    </location>
</feature>
<organism evidence="3">
    <name type="scientific">Dermatophagoides farinae</name>
    <name type="common">American house dust mite</name>
    <dbReference type="NCBI Taxonomy" id="6954"/>
    <lineage>
        <taxon>Eukaryota</taxon>
        <taxon>Metazoa</taxon>
        <taxon>Ecdysozoa</taxon>
        <taxon>Arthropoda</taxon>
        <taxon>Chelicerata</taxon>
        <taxon>Arachnida</taxon>
        <taxon>Acari</taxon>
        <taxon>Acariformes</taxon>
        <taxon>Sarcoptiformes</taxon>
        <taxon>Astigmata</taxon>
        <taxon>Psoroptidia</taxon>
        <taxon>Analgoidea</taxon>
        <taxon>Pyroglyphidae</taxon>
        <taxon>Dermatophagoidinae</taxon>
        <taxon>Dermatophagoides</taxon>
    </lineage>
</organism>
<feature type="compositionally biased region" description="Basic residues" evidence="1">
    <location>
        <begin position="220"/>
        <end position="231"/>
    </location>
</feature>
<dbReference type="EMBL" id="SDOV01000002">
    <property type="protein sequence ID" value="KAH7644264.1"/>
    <property type="molecule type" value="Genomic_DNA"/>
</dbReference>
<reference evidence="3" key="1">
    <citation type="submission" date="2020-06" db="EMBL/GenBank/DDBJ databases">
        <authorList>
            <person name="Ji K."/>
            <person name="Li J."/>
        </authorList>
    </citation>
    <scope>NUCLEOTIDE SEQUENCE</scope>
    <source>
        <strain evidence="3">JKM2019</strain>
        <tissue evidence="3">Whole body</tissue>
    </source>
</reference>
<dbReference type="InterPro" id="IPR055469">
    <property type="entry name" value="DUF7041"/>
</dbReference>